<keyword evidence="2" id="KW-1185">Reference proteome</keyword>
<comment type="caution">
    <text evidence="1">The sequence shown here is derived from an EMBL/GenBank/DDBJ whole genome shotgun (WGS) entry which is preliminary data.</text>
</comment>
<gene>
    <name evidence="1" type="ORF">BRYFOR_09373</name>
</gene>
<dbReference type="EMBL" id="ACCL02000027">
    <property type="protein sequence ID" value="EET58645.1"/>
    <property type="molecule type" value="Genomic_DNA"/>
</dbReference>
<name>C6LL27_9FIRM</name>
<accession>C6LL27</accession>
<dbReference type="Proteomes" id="UP000005561">
    <property type="component" value="Unassembled WGS sequence"/>
</dbReference>
<protein>
    <submittedName>
        <fullName evidence="1">Uncharacterized protein</fullName>
    </submittedName>
</protein>
<evidence type="ECO:0000313" key="2">
    <source>
        <dbReference type="Proteomes" id="UP000005561"/>
    </source>
</evidence>
<proteinExistence type="predicted"/>
<sequence>MGYSKNHVFVSLDIVYVFLYTINDRYKIFLVSVYHTEIRWYRISVKSGESYH</sequence>
<reference evidence="1" key="1">
    <citation type="submission" date="2009-07" db="EMBL/GenBank/DDBJ databases">
        <authorList>
            <person name="Weinstock G."/>
            <person name="Sodergren E."/>
            <person name="Clifton S."/>
            <person name="Fulton L."/>
            <person name="Fulton B."/>
            <person name="Courtney L."/>
            <person name="Fronick C."/>
            <person name="Harrison M."/>
            <person name="Strong C."/>
            <person name="Farmer C."/>
            <person name="Delahaunty K."/>
            <person name="Markovic C."/>
            <person name="Hall O."/>
            <person name="Minx P."/>
            <person name="Tomlinson C."/>
            <person name="Mitreva M."/>
            <person name="Nelson J."/>
            <person name="Hou S."/>
            <person name="Wollam A."/>
            <person name="Pepin K.H."/>
            <person name="Johnson M."/>
            <person name="Bhonagiri V."/>
            <person name="Nash W.E."/>
            <person name="Warren W."/>
            <person name="Chinwalla A."/>
            <person name="Mardis E.R."/>
            <person name="Wilson R.K."/>
        </authorList>
    </citation>
    <scope>NUCLEOTIDE SEQUENCE [LARGE SCALE GENOMIC DNA]</scope>
    <source>
        <strain evidence="1">DSM 14469</strain>
    </source>
</reference>
<organism evidence="1 2">
    <name type="scientific">Marvinbryantia formatexigens DSM 14469</name>
    <dbReference type="NCBI Taxonomy" id="478749"/>
    <lineage>
        <taxon>Bacteria</taxon>
        <taxon>Bacillati</taxon>
        <taxon>Bacillota</taxon>
        <taxon>Clostridia</taxon>
        <taxon>Lachnospirales</taxon>
        <taxon>Lachnospiraceae</taxon>
        <taxon>Marvinbryantia</taxon>
    </lineage>
</organism>
<evidence type="ECO:0000313" key="1">
    <source>
        <dbReference type="EMBL" id="EET58645.1"/>
    </source>
</evidence>
<dbReference type="AlphaFoldDB" id="C6LL27"/>